<dbReference type="GO" id="GO:0003743">
    <property type="term" value="F:translation initiation factor activity"/>
    <property type="evidence" value="ECO:0007669"/>
    <property type="project" value="UniProtKB-KW"/>
</dbReference>
<dbReference type="SUPFAM" id="SSF52156">
    <property type="entry name" value="Initiation factor IF2/eIF5b, domain 3"/>
    <property type="match status" value="1"/>
</dbReference>
<gene>
    <name evidence="7" type="ORF">UU32_C0015G0009</name>
</gene>
<dbReference type="InterPro" id="IPR036925">
    <property type="entry name" value="TIF_IF2_dom3_sf"/>
</dbReference>
<dbReference type="Pfam" id="PF00009">
    <property type="entry name" value="GTP_EFTU"/>
    <property type="match status" value="1"/>
</dbReference>
<keyword evidence="4" id="KW-0648">Protein biosynthesis</keyword>
<evidence type="ECO:0000256" key="1">
    <source>
        <dbReference type="ARBA" id="ARBA00007733"/>
    </source>
</evidence>
<comment type="similarity">
    <text evidence="1">Belongs to the TRAFAC class translation factor GTPase superfamily. Classic translation factor GTPase family. IF-2 subfamily.</text>
</comment>
<organism evidence="7 8">
    <name type="scientific">Candidatus Woesebacteria bacterium GW2011_GWB1_41_10</name>
    <dbReference type="NCBI Taxonomy" id="1618577"/>
    <lineage>
        <taxon>Bacteria</taxon>
        <taxon>Candidatus Woeseibacteriota</taxon>
    </lineage>
</organism>
<dbReference type="Pfam" id="PF11987">
    <property type="entry name" value="IF-2"/>
    <property type="match status" value="1"/>
</dbReference>
<evidence type="ECO:0000259" key="6">
    <source>
        <dbReference type="PROSITE" id="PS51722"/>
    </source>
</evidence>
<feature type="domain" description="Tr-type G" evidence="6">
    <location>
        <begin position="3"/>
        <end position="168"/>
    </location>
</feature>
<dbReference type="GO" id="GO:0003924">
    <property type="term" value="F:GTPase activity"/>
    <property type="evidence" value="ECO:0007669"/>
    <property type="project" value="InterPro"/>
</dbReference>
<reference evidence="7 8" key="1">
    <citation type="journal article" date="2015" name="Nature">
        <title>rRNA introns, odd ribosomes, and small enigmatic genomes across a large radiation of phyla.</title>
        <authorList>
            <person name="Brown C.T."/>
            <person name="Hug L.A."/>
            <person name="Thomas B.C."/>
            <person name="Sharon I."/>
            <person name="Castelle C.J."/>
            <person name="Singh A."/>
            <person name="Wilkins M.J."/>
            <person name="Williams K.H."/>
            <person name="Banfield J.F."/>
        </authorList>
    </citation>
    <scope>NUCLEOTIDE SEQUENCE [LARGE SCALE GENOMIC DNA]</scope>
</reference>
<dbReference type="InterPro" id="IPR023115">
    <property type="entry name" value="TIF_IF2_dom3"/>
</dbReference>
<proteinExistence type="inferred from homology"/>
<evidence type="ECO:0000256" key="3">
    <source>
        <dbReference type="ARBA" id="ARBA00022741"/>
    </source>
</evidence>
<dbReference type="InterPro" id="IPR000795">
    <property type="entry name" value="T_Tr_GTP-bd_dom"/>
</dbReference>
<dbReference type="Gene3D" id="2.40.30.10">
    <property type="entry name" value="Translation factors"/>
    <property type="match status" value="2"/>
</dbReference>
<dbReference type="Proteomes" id="UP000033858">
    <property type="component" value="Unassembled WGS sequence"/>
</dbReference>
<keyword evidence="5" id="KW-0342">GTP-binding</keyword>
<dbReference type="SUPFAM" id="SSF52540">
    <property type="entry name" value="P-loop containing nucleoside triphosphate hydrolases"/>
    <property type="match status" value="1"/>
</dbReference>
<dbReference type="GO" id="GO:0005737">
    <property type="term" value="C:cytoplasm"/>
    <property type="evidence" value="ECO:0007669"/>
    <property type="project" value="TreeGrafter"/>
</dbReference>
<dbReference type="AlphaFoldDB" id="A0A0G0UBX1"/>
<dbReference type="Pfam" id="PF22042">
    <property type="entry name" value="EF-G_D2"/>
    <property type="match status" value="1"/>
</dbReference>
<dbReference type="InterPro" id="IPR053905">
    <property type="entry name" value="EF-G-like_DII"/>
</dbReference>
<comment type="caution">
    <text evidence="7">The sequence shown here is derived from an EMBL/GenBank/DDBJ whole genome shotgun (WGS) entry which is preliminary data.</text>
</comment>
<dbReference type="SUPFAM" id="SSF50447">
    <property type="entry name" value="Translation proteins"/>
    <property type="match status" value="2"/>
</dbReference>
<sequence>MKKRNPIAVVLGHVDHGKTTLLDAIRKTNVASREAGGITQSIGASVVNGITFIDTPGHAAFSKMRSRGGSVADIAVLVVACDDGVAPQTKEALKIIKDAGIPYVVAAAKIDIAGVDPEVVRSELEKEKVTFEGKGGETPFVPVSAKNGQGIPELLETILLVSEVKEIKGDSGASLEAVVIESFKDKRGLVVNLIIRNGTLKVASDVTIADFSGRVRALFNDKGESVKESFPGEPVQVIGLEQSNSVVPKKVLGDARRLAEDELPIIIKASNAGALEAVISSLPSKVVVVDEGIGEVTSSDVITAKTGNARIFAFESRLPNDVLKLAEAEGVKCERFEIIYELIQRLEEILKGGKVEILGKANILATFPFNNKKVAGCKVTEGKISKGDKLILVRDEKEIGKAKATSIKKQKTEVAQVGQGEEFGVILDPQLDFLAGDVLVSSR</sequence>
<name>A0A0G0UBX1_9BACT</name>
<keyword evidence="3" id="KW-0547">Nucleotide-binding</keyword>
<dbReference type="NCBIfam" id="TIGR00231">
    <property type="entry name" value="small_GTP"/>
    <property type="match status" value="1"/>
</dbReference>
<dbReference type="EMBL" id="LCAE01000015">
    <property type="protein sequence ID" value="KKR86458.1"/>
    <property type="molecule type" value="Genomic_DNA"/>
</dbReference>
<evidence type="ECO:0000313" key="8">
    <source>
        <dbReference type="Proteomes" id="UP000033858"/>
    </source>
</evidence>
<accession>A0A0G0UBX1</accession>
<dbReference type="FunFam" id="3.40.50.300:FF:000019">
    <property type="entry name" value="Translation initiation factor IF-2"/>
    <property type="match status" value="1"/>
</dbReference>
<protein>
    <submittedName>
        <fullName evidence="7">Translation initiation factor IF-2</fullName>
    </submittedName>
</protein>
<dbReference type="PATRIC" id="fig|1618577.3.peg.255"/>
<dbReference type="PROSITE" id="PS51722">
    <property type="entry name" value="G_TR_2"/>
    <property type="match status" value="1"/>
</dbReference>
<evidence type="ECO:0000256" key="2">
    <source>
        <dbReference type="ARBA" id="ARBA00022540"/>
    </source>
</evidence>
<dbReference type="Gene3D" id="3.40.50.300">
    <property type="entry name" value="P-loop containing nucleotide triphosphate hydrolases"/>
    <property type="match status" value="1"/>
</dbReference>
<dbReference type="InterPro" id="IPR005225">
    <property type="entry name" value="Small_GTP-bd"/>
</dbReference>
<dbReference type="InterPro" id="IPR009000">
    <property type="entry name" value="Transl_B-barrel_sf"/>
</dbReference>
<keyword evidence="2 7" id="KW-0396">Initiation factor</keyword>
<evidence type="ECO:0000313" key="7">
    <source>
        <dbReference type="EMBL" id="KKR86458.1"/>
    </source>
</evidence>
<dbReference type="FunFam" id="3.40.50.10050:FF:000001">
    <property type="entry name" value="Translation initiation factor IF-2"/>
    <property type="match status" value="1"/>
</dbReference>
<dbReference type="PANTHER" id="PTHR43381:SF4">
    <property type="entry name" value="EUKARYOTIC TRANSLATION INITIATION FACTOR 5B"/>
    <property type="match status" value="1"/>
</dbReference>
<dbReference type="CDD" id="cd01887">
    <property type="entry name" value="IF2_eIF5B"/>
    <property type="match status" value="1"/>
</dbReference>
<evidence type="ECO:0000256" key="4">
    <source>
        <dbReference type="ARBA" id="ARBA00022917"/>
    </source>
</evidence>
<dbReference type="GO" id="GO:0005525">
    <property type="term" value="F:GTP binding"/>
    <property type="evidence" value="ECO:0007669"/>
    <property type="project" value="UniProtKB-KW"/>
</dbReference>
<dbReference type="InterPro" id="IPR027417">
    <property type="entry name" value="P-loop_NTPase"/>
</dbReference>
<dbReference type="PANTHER" id="PTHR43381">
    <property type="entry name" value="TRANSLATION INITIATION FACTOR IF-2-RELATED"/>
    <property type="match status" value="1"/>
</dbReference>
<dbReference type="InterPro" id="IPR015760">
    <property type="entry name" value="TIF_IF2"/>
</dbReference>
<dbReference type="Gene3D" id="3.40.50.10050">
    <property type="entry name" value="Translation initiation factor IF- 2, domain 3"/>
    <property type="match status" value="1"/>
</dbReference>
<evidence type="ECO:0000256" key="5">
    <source>
        <dbReference type="ARBA" id="ARBA00023134"/>
    </source>
</evidence>